<dbReference type="AlphaFoldDB" id="A0A017SLM1"/>
<keyword evidence="2" id="KW-1185">Reference proteome</keyword>
<evidence type="ECO:0000313" key="2">
    <source>
        <dbReference type="Proteomes" id="UP000019804"/>
    </source>
</evidence>
<gene>
    <name evidence="1" type="ORF">EURHEDRAFT_375486</name>
</gene>
<protein>
    <submittedName>
        <fullName evidence="1">Uncharacterized protein</fullName>
    </submittedName>
</protein>
<dbReference type="EMBL" id="KK088415">
    <property type="protein sequence ID" value="EYE97661.1"/>
    <property type="molecule type" value="Genomic_DNA"/>
</dbReference>
<dbReference type="HOGENOM" id="CLU_946586_0_0_1"/>
<name>A0A017SLM1_ASPRC</name>
<accession>A0A017SLM1</accession>
<dbReference type="RefSeq" id="XP_040641349.1">
    <property type="nucleotide sequence ID" value="XM_040778748.1"/>
</dbReference>
<proteinExistence type="predicted"/>
<reference evidence="2" key="1">
    <citation type="journal article" date="2014" name="Nat. Commun.">
        <title>Genomic adaptations of the halophilic Dead Sea filamentous fungus Eurotium rubrum.</title>
        <authorList>
            <person name="Kis-Papo T."/>
            <person name="Weig A.R."/>
            <person name="Riley R."/>
            <person name="Persoh D."/>
            <person name="Salamov A."/>
            <person name="Sun H."/>
            <person name="Lipzen A."/>
            <person name="Wasser S.P."/>
            <person name="Rambold G."/>
            <person name="Grigoriev I.V."/>
            <person name="Nevo E."/>
        </authorList>
    </citation>
    <scope>NUCLEOTIDE SEQUENCE [LARGE SCALE GENOMIC DNA]</scope>
    <source>
        <strain evidence="2">CBS 135680</strain>
    </source>
</reference>
<dbReference type="GeneID" id="63693872"/>
<dbReference type="OrthoDB" id="3663474at2759"/>
<sequence length="294" mass="31302">MPACSLIEADNYNEKGSKIYQNMQSIFRQTIRNGGWGVKSPMNFTSAELPWVNTFEQVPAWSILGPLTTIRRGRILQGHPTHLGAIVQATSPEEFLSANPGFNSVAELDHLSGSITVDGFTVNIYSFVTKLIDRITDFGGEVPLGLRSAGHTTQLPGRGDNAEIATGASGSGSLRHINITVAKDAEAGEDILIFGGGYGYVGQDHPPPHCPELKALFNELGEVARICFTRGYVVVKERGIMYPGGNCKFCVRSFTPTGLGLFEKILAASGGHLIITGGSNIGGFAQAPAVTHAV</sequence>
<organism evidence="1 2">
    <name type="scientific">Aspergillus ruber (strain CBS 135680)</name>
    <dbReference type="NCBI Taxonomy" id="1388766"/>
    <lineage>
        <taxon>Eukaryota</taxon>
        <taxon>Fungi</taxon>
        <taxon>Dikarya</taxon>
        <taxon>Ascomycota</taxon>
        <taxon>Pezizomycotina</taxon>
        <taxon>Eurotiomycetes</taxon>
        <taxon>Eurotiomycetidae</taxon>
        <taxon>Eurotiales</taxon>
        <taxon>Aspergillaceae</taxon>
        <taxon>Aspergillus</taxon>
        <taxon>Aspergillus subgen. Aspergillus</taxon>
    </lineage>
</organism>
<evidence type="ECO:0000313" key="1">
    <source>
        <dbReference type="EMBL" id="EYE97661.1"/>
    </source>
</evidence>
<dbReference type="Proteomes" id="UP000019804">
    <property type="component" value="Unassembled WGS sequence"/>
</dbReference>